<feature type="domain" description="Integrase zinc-binding" evidence="1">
    <location>
        <begin position="69"/>
        <end position="101"/>
    </location>
</feature>
<dbReference type="Proteomes" id="UP000294933">
    <property type="component" value="Unassembled WGS sequence"/>
</dbReference>
<dbReference type="EMBL" id="ML170178">
    <property type="protein sequence ID" value="TDL21789.1"/>
    <property type="molecule type" value="Genomic_DNA"/>
</dbReference>
<accession>A0A4Y7Q4E0</accession>
<proteinExistence type="predicted"/>
<dbReference type="Pfam" id="PF17921">
    <property type="entry name" value="Integrase_H2C2"/>
    <property type="match status" value="1"/>
</dbReference>
<feature type="non-terminal residue" evidence="2">
    <location>
        <position position="102"/>
    </location>
</feature>
<protein>
    <recommendedName>
        <fullName evidence="1">Integrase zinc-binding domain-containing protein</fullName>
    </recommendedName>
</protein>
<dbReference type="STRING" id="50990.A0A4Y7Q4E0"/>
<dbReference type="VEuPathDB" id="FungiDB:BD410DRAFT_694070"/>
<gene>
    <name evidence="2" type="ORF">BD410DRAFT_694070</name>
</gene>
<dbReference type="AlphaFoldDB" id="A0A4Y7Q4E0"/>
<evidence type="ECO:0000313" key="2">
    <source>
        <dbReference type="EMBL" id="TDL21789.1"/>
    </source>
</evidence>
<keyword evidence="3" id="KW-1185">Reference proteome</keyword>
<dbReference type="Gene3D" id="1.10.340.70">
    <property type="match status" value="1"/>
</dbReference>
<name>A0A4Y7Q4E0_9AGAM</name>
<reference evidence="2 3" key="1">
    <citation type="submission" date="2018-06" db="EMBL/GenBank/DDBJ databases">
        <title>A transcriptomic atlas of mushroom development highlights an independent origin of complex multicellularity.</title>
        <authorList>
            <consortium name="DOE Joint Genome Institute"/>
            <person name="Krizsan K."/>
            <person name="Almasi E."/>
            <person name="Merenyi Z."/>
            <person name="Sahu N."/>
            <person name="Viragh M."/>
            <person name="Koszo T."/>
            <person name="Mondo S."/>
            <person name="Kiss B."/>
            <person name="Balint B."/>
            <person name="Kues U."/>
            <person name="Barry K."/>
            <person name="Hegedus J.C."/>
            <person name="Henrissat B."/>
            <person name="Johnson J."/>
            <person name="Lipzen A."/>
            <person name="Ohm R."/>
            <person name="Nagy I."/>
            <person name="Pangilinan J."/>
            <person name="Yan J."/>
            <person name="Xiong Y."/>
            <person name="Grigoriev I.V."/>
            <person name="Hibbett D.S."/>
            <person name="Nagy L.G."/>
        </authorList>
    </citation>
    <scope>NUCLEOTIDE SEQUENCE [LARGE SCALE GENOMIC DNA]</scope>
    <source>
        <strain evidence="2 3">SZMC22713</strain>
    </source>
</reference>
<sequence length="102" mass="11779">LADVISSEISNIRFPECLKDRYSGDKFFGKIVAHPKQFKNFVVHEGLVFLKDSDASLLCIPDIVLHSRRAREIVISHAHSLLAHLGSRKTLYYLRENVWWKS</sequence>
<feature type="non-terminal residue" evidence="2">
    <location>
        <position position="1"/>
    </location>
</feature>
<organism evidence="2 3">
    <name type="scientific">Rickenella mellea</name>
    <dbReference type="NCBI Taxonomy" id="50990"/>
    <lineage>
        <taxon>Eukaryota</taxon>
        <taxon>Fungi</taxon>
        <taxon>Dikarya</taxon>
        <taxon>Basidiomycota</taxon>
        <taxon>Agaricomycotina</taxon>
        <taxon>Agaricomycetes</taxon>
        <taxon>Hymenochaetales</taxon>
        <taxon>Rickenellaceae</taxon>
        <taxon>Rickenella</taxon>
    </lineage>
</organism>
<dbReference type="OrthoDB" id="3249394at2759"/>
<dbReference type="InterPro" id="IPR041588">
    <property type="entry name" value="Integrase_H2C2"/>
</dbReference>
<evidence type="ECO:0000259" key="1">
    <source>
        <dbReference type="Pfam" id="PF17921"/>
    </source>
</evidence>
<evidence type="ECO:0000313" key="3">
    <source>
        <dbReference type="Proteomes" id="UP000294933"/>
    </source>
</evidence>